<gene>
    <name evidence="1" type="ORF">XDD1_1959</name>
</gene>
<accession>A0A068QRQ1</accession>
<evidence type="ECO:0000313" key="1">
    <source>
        <dbReference type="EMBL" id="CDG17658.1"/>
    </source>
</evidence>
<dbReference type="HOGENOM" id="CLU_2721371_0_0_6"/>
<proteinExistence type="predicted"/>
<dbReference type="KEGG" id="xdo:XDD1_1959"/>
<dbReference type="Proteomes" id="UP000032721">
    <property type="component" value="Chromosome"/>
</dbReference>
<reference evidence="1 2" key="1">
    <citation type="submission" date="2013-07" db="EMBL/GenBank/DDBJ databases">
        <authorList>
            <person name="Genoscope - CEA"/>
        </authorList>
    </citation>
    <scope>NUCLEOTIDE SEQUENCE [LARGE SCALE GENOMIC DNA]</scope>
    <source>
        <strain evidence="2">FRM16 / DSM 17909</strain>
    </source>
</reference>
<dbReference type="AlphaFoldDB" id="A0A068QRQ1"/>
<evidence type="ECO:0000313" key="2">
    <source>
        <dbReference type="Proteomes" id="UP000032721"/>
    </source>
</evidence>
<protein>
    <submittedName>
        <fullName evidence="1">Uncharacterized protein</fullName>
    </submittedName>
</protein>
<dbReference type="STRING" id="351671.XDD1_1959"/>
<sequence>MFVHTKQHLRFQMLQLQMIIITIIIITGNNKPLNFSFFAHNHHNHEEKHSHKTHNTLLKNEFKCNQSLEDVS</sequence>
<dbReference type="EMBL" id="FO704550">
    <property type="protein sequence ID" value="CDG17658.1"/>
    <property type="molecule type" value="Genomic_DNA"/>
</dbReference>
<name>A0A068QRQ1_9GAMM</name>
<organism evidence="1 2">
    <name type="scientific">Xenorhabdus doucetiae</name>
    <dbReference type="NCBI Taxonomy" id="351671"/>
    <lineage>
        <taxon>Bacteria</taxon>
        <taxon>Pseudomonadati</taxon>
        <taxon>Pseudomonadota</taxon>
        <taxon>Gammaproteobacteria</taxon>
        <taxon>Enterobacterales</taxon>
        <taxon>Morganellaceae</taxon>
        <taxon>Xenorhabdus</taxon>
    </lineage>
</organism>